<dbReference type="Proteomes" id="UP001295469">
    <property type="component" value="Chromosome C02"/>
</dbReference>
<feature type="chain" id="PRO_5032832109" evidence="1">
    <location>
        <begin position="40"/>
        <end position="102"/>
    </location>
</feature>
<gene>
    <name evidence="2" type="ORF">DARMORV10_C02P32980.1</name>
</gene>
<protein>
    <submittedName>
        <fullName evidence="2">(rape) hypothetical protein</fullName>
    </submittedName>
</protein>
<proteinExistence type="predicted"/>
<dbReference type="AlphaFoldDB" id="A0A816K465"/>
<evidence type="ECO:0000256" key="1">
    <source>
        <dbReference type="SAM" id="SignalP"/>
    </source>
</evidence>
<evidence type="ECO:0000313" key="2">
    <source>
        <dbReference type="EMBL" id="CAF1911906.1"/>
    </source>
</evidence>
<dbReference type="EMBL" id="HG994366">
    <property type="protein sequence ID" value="CAF1911906.1"/>
    <property type="molecule type" value="Genomic_DNA"/>
</dbReference>
<sequence length="102" mass="11984">MSDLVKRDRRRRDHQRGWRFFWLLSFQAWSLLSNGTTKAECADFSDLCDDGATDDLEAVRVWSRVFRSQLAAHQNADCWCSIRGRNLVSRAFFCSYHSPLCY</sequence>
<accession>A0A816K465</accession>
<feature type="signal peptide" evidence="1">
    <location>
        <begin position="1"/>
        <end position="39"/>
    </location>
</feature>
<reference evidence="2" key="1">
    <citation type="submission" date="2021-01" db="EMBL/GenBank/DDBJ databases">
        <authorList>
            <consortium name="Genoscope - CEA"/>
            <person name="William W."/>
        </authorList>
    </citation>
    <scope>NUCLEOTIDE SEQUENCE</scope>
</reference>
<organism evidence="2">
    <name type="scientific">Brassica napus</name>
    <name type="common">Rape</name>
    <dbReference type="NCBI Taxonomy" id="3708"/>
    <lineage>
        <taxon>Eukaryota</taxon>
        <taxon>Viridiplantae</taxon>
        <taxon>Streptophyta</taxon>
        <taxon>Embryophyta</taxon>
        <taxon>Tracheophyta</taxon>
        <taxon>Spermatophyta</taxon>
        <taxon>Magnoliopsida</taxon>
        <taxon>eudicotyledons</taxon>
        <taxon>Gunneridae</taxon>
        <taxon>Pentapetalae</taxon>
        <taxon>rosids</taxon>
        <taxon>malvids</taxon>
        <taxon>Brassicales</taxon>
        <taxon>Brassicaceae</taxon>
        <taxon>Brassiceae</taxon>
        <taxon>Brassica</taxon>
    </lineage>
</organism>
<name>A0A816K465_BRANA</name>
<keyword evidence="1" id="KW-0732">Signal</keyword>